<dbReference type="Pfam" id="PF13279">
    <property type="entry name" value="4HBT_2"/>
    <property type="match status" value="1"/>
</dbReference>
<organism evidence="1 2">
    <name type="scientific">Mesopusillimonas faecipullorum</name>
    <dbReference type="NCBI Taxonomy" id="2755040"/>
    <lineage>
        <taxon>Bacteria</taxon>
        <taxon>Pseudomonadati</taxon>
        <taxon>Pseudomonadota</taxon>
        <taxon>Betaproteobacteria</taxon>
        <taxon>Burkholderiales</taxon>
        <taxon>Alcaligenaceae</taxon>
        <taxon>Mesopusillimonas</taxon>
    </lineage>
</organism>
<evidence type="ECO:0000313" key="1">
    <source>
        <dbReference type="EMBL" id="MCB5362533.1"/>
    </source>
</evidence>
<dbReference type="SUPFAM" id="SSF54637">
    <property type="entry name" value="Thioesterase/thiol ester dehydrase-isomerase"/>
    <property type="match status" value="1"/>
</dbReference>
<accession>A0ABS8C938</accession>
<dbReference type="CDD" id="cd00586">
    <property type="entry name" value="4HBT"/>
    <property type="match status" value="1"/>
</dbReference>
<reference evidence="1 2" key="1">
    <citation type="submission" date="2020-07" db="EMBL/GenBank/DDBJ databases">
        <title>Pusillimonas sp. nov., isolated from poultry manure in Taiwan.</title>
        <authorList>
            <person name="Lin S.-Y."/>
            <person name="Tang Y.-S."/>
            <person name="Young C.-C."/>
        </authorList>
    </citation>
    <scope>NUCLEOTIDE SEQUENCE [LARGE SCALE GENOMIC DNA]</scope>
    <source>
        <strain evidence="1 2">CC-YST705</strain>
    </source>
</reference>
<dbReference type="PANTHER" id="PTHR31793:SF24">
    <property type="entry name" value="LONG-CHAIN ACYL-COA THIOESTERASE FADM"/>
    <property type="match status" value="1"/>
</dbReference>
<keyword evidence="2" id="KW-1185">Reference proteome</keyword>
<gene>
    <name evidence="1" type="ORF">H0484_02015</name>
</gene>
<dbReference type="InterPro" id="IPR029069">
    <property type="entry name" value="HotDog_dom_sf"/>
</dbReference>
<dbReference type="InterPro" id="IPR050563">
    <property type="entry name" value="4-hydroxybenzoyl-CoA_TE"/>
</dbReference>
<proteinExistence type="predicted"/>
<evidence type="ECO:0000313" key="2">
    <source>
        <dbReference type="Proteomes" id="UP000776983"/>
    </source>
</evidence>
<comment type="caution">
    <text evidence="1">The sequence shown here is derived from an EMBL/GenBank/DDBJ whole genome shotgun (WGS) entry which is preliminary data.</text>
</comment>
<dbReference type="Proteomes" id="UP000776983">
    <property type="component" value="Unassembled WGS sequence"/>
</dbReference>
<sequence length="153" mass="16861">MQEVGQAAVPQAGGVFQIVLPVRWGDLDALNHVNNTVYMRYIDEARAQLYALAGIPVPGDRASLLVHMESDFLKPMTYPATAVVSLVFKRLGRSSMAFDFIIDTQEAPGEVYVRGANIIVCTDVHTGQAVPWSEDELRRFATCFVLTETASQE</sequence>
<protein>
    <submittedName>
        <fullName evidence="1">Acyl-CoA thioesterase</fullName>
    </submittedName>
</protein>
<dbReference type="EMBL" id="JACDXW010000001">
    <property type="protein sequence ID" value="MCB5362533.1"/>
    <property type="molecule type" value="Genomic_DNA"/>
</dbReference>
<dbReference type="Gene3D" id="3.10.129.10">
    <property type="entry name" value="Hotdog Thioesterase"/>
    <property type="match status" value="1"/>
</dbReference>
<name>A0ABS8C938_9BURK</name>
<dbReference type="PANTHER" id="PTHR31793">
    <property type="entry name" value="4-HYDROXYBENZOYL-COA THIOESTERASE FAMILY MEMBER"/>
    <property type="match status" value="1"/>
</dbReference>